<reference evidence="1" key="1">
    <citation type="journal article" date="2014" name="Int. J. Syst. Evol. Microbiol.">
        <title>Complete genome sequence of Corynebacterium casei LMG S-19264T (=DSM 44701T), isolated from a smear-ripened cheese.</title>
        <authorList>
            <consortium name="US DOE Joint Genome Institute (JGI-PGF)"/>
            <person name="Walter F."/>
            <person name="Albersmeier A."/>
            <person name="Kalinowski J."/>
            <person name="Ruckert C."/>
        </authorList>
    </citation>
    <scope>NUCLEOTIDE SEQUENCE</scope>
    <source>
        <strain evidence="1">JCM 4391</strain>
    </source>
</reference>
<keyword evidence="2" id="KW-1185">Reference proteome</keyword>
<dbReference type="EMBL" id="BMTP01000020">
    <property type="protein sequence ID" value="GGU62077.1"/>
    <property type="molecule type" value="Genomic_DNA"/>
</dbReference>
<dbReference type="AlphaFoldDB" id="A0A918M7V8"/>
<dbReference type="RefSeq" id="WP_189554290.1">
    <property type="nucleotide sequence ID" value="NZ_BMTP01000020.1"/>
</dbReference>
<organism evidence="1 2">
    <name type="scientific">Streptomyces lavendofoliae</name>
    <dbReference type="NCBI Taxonomy" id="67314"/>
    <lineage>
        <taxon>Bacteria</taxon>
        <taxon>Bacillati</taxon>
        <taxon>Actinomycetota</taxon>
        <taxon>Actinomycetes</taxon>
        <taxon>Kitasatosporales</taxon>
        <taxon>Streptomycetaceae</taxon>
        <taxon>Streptomyces</taxon>
    </lineage>
</organism>
<comment type="caution">
    <text evidence="1">The sequence shown here is derived from an EMBL/GenBank/DDBJ whole genome shotgun (WGS) entry which is preliminary data.</text>
</comment>
<reference evidence="1" key="2">
    <citation type="submission" date="2020-09" db="EMBL/GenBank/DDBJ databases">
        <authorList>
            <person name="Sun Q."/>
            <person name="Ohkuma M."/>
        </authorList>
    </citation>
    <scope>NUCLEOTIDE SEQUENCE</scope>
    <source>
        <strain evidence="1">JCM 4391</strain>
    </source>
</reference>
<dbReference type="Proteomes" id="UP000636661">
    <property type="component" value="Unassembled WGS sequence"/>
</dbReference>
<name>A0A918M7V8_9ACTN</name>
<protein>
    <submittedName>
        <fullName evidence="1">Uncharacterized protein</fullName>
    </submittedName>
</protein>
<proteinExistence type="predicted"/>
<gene>
    <name evidence="1" type="ORF">GCM10010274_58560</name>
</gene>
<evidence type="ECO:0000313" key="2">
    <source>
        <dbReference type="Proteomes" id="UP000636661"/>
    </source>
</evidence>
<accession>A0A918M7V8</accession>
<sequence length="90" mass="10033">MSVMTIAATALDDNHNPDHARGRADAYDALHDGHTPQALADRLEWMEDPRISDYPAAYLSGYRAQLQDAAASAYALRTAVLDHDDYWTTR</sequence>
<evidence type="ECO:0000313" key="1">
    <source>
        <dbReference type="EMBL" id="GGU62077.1"/>
    </source>
</evidence>